<feature type="domain" description="Ribbon-helix-helix protein CopG" evidence="1">
    <location>
        <begin position="4"/>
        <end position="42"/>
    </location>
</feature>
<evidence type="ECO:0000313" key="3">
    <source>
        <dbReference type="Proteomes" id="UP000178758"/>
    </source>
</evidence>
<dbReference type="GO" id="GO:0006355">
    <property type="term" value="P:regulation of DNA-templated transcription"/>
    <property type="evidence" value="ECO:0007669"/>
    <property type="project" value="InterPro"/>
</dbReference>
<dbReference type="AlphaFoldDB" id="A0A1F5DH13"/>
<dbReference type="SUPFAM" id="SSF47598">
    <property type="entry name" value="Ribbon-helix-helix"/>
    <property type="match status" value="1"/>
</dbReference>
<evidence type="ECO:0000259" key="1">
    <source>
        <dbReference type="Pfam" id="PF01402"/>
    </source>
</evidence>
<dbReference type="InterPro" id="IPR013321">
    <property type="entry name" value="Arc_rbn_hlx_hlx"/>
</dbReference>
<dbReference type="EMBL" id="MEZJ01000015">
    <property type="protein sequence ID" value="OGD54405.1"/>
    <property type="molecule type" value="Genomic_DNA"/>
</dbReference>
<dbReference type="InterPro" id="IPR002145">
    <property type="entry name" value="CopG"/>
</dbReference>
<sequence>MTQTINISLPKQLFDQIRTQVNEGGYVSISEFIRESVRNLLKASTAFSTQAEEEILKISKTKINKDKKFDSEKTTVAEMFNKLENK</sequence>
<dbReference type="InterPro" id="IPR010985">
    <property type="entry name" value="Ribbon_hlx_hlx"/>
</dbReference>
<gene>
    <name evidence="2" type="ORF">A3J78_00075</name>
</gene>
<organism evidence="2 3">
    <name type="scientific">Candidatus Beckwithbacteria bacterium RBG_13_35_6</name>
    <dbReference type="NCBI Taxonomy" id="1797456"/>
    <lineage>
        <taxon>Bacteria</taxon>
        <taxon>Candidatus Beckwithiibacteriota</taxon>
    </lineage>
</organism>
<dbReference type="Gene3D" id="1.10.1220.10">
    <property type="entry name" value="Met repressor-like"/>
    <property type="match status" value="1"/>
</dbReference>
<protein>
    <recommendedName>
        <fullName evidence="1">Ribbon-helix-helix protein CopG domain-containing protein</fullName>
    </recommendedName>
</protein>
<dbReference type="Proteomes" id="UP000178758">
    <property type="component" value="Unassembled WGS sequence"/>
</dbReference>
<reference evidence="2 3" key="1">
    <citation type="journal article" date="2016" name="Nat. Commun.">
        <title>Thousands of microbial genomes shed light on interconnected biogeochemical processes in an aquifer system.</title>
        <authorList>
            <person name="Anantharaman K."/>
            <person name="Brown C.T."/>
            <person name="Hug L.A."/>
            <person name="Sharon I."/>
            <person name="Castelle C.J."/>
            <person name="Probst A.J."/>
            <person name="Thomas B.C."/>
            <person name="Singh A."/>
            <person name="Wilkins M.J."/>
            <person name="Karaoz U."/>
            <person name="Brodie E.L."/>
            <person name="Williams K.H."/>
            <person name="Hubbard S.S."/>
            <person name="Banfield J.F."/>
        </authorList>
    </citation>
    <scope>NUCLEOTIDE SEQUENCE [LARGE SCALE GENOMIC DNA]</scope>
</reference>
<comment type="caution">
    <text evidence="2">The sequence shown here is derived from an EMBL/GenBank/DDBJ whole genome shotgun (WGS) entry which is preliminary data.</text>
</comment>
<dbReference type="Pfam" id="PF01402">
    <property type="entry name" value="RHH_1"/>
    <property type="match status" value="1"/>
</dbReference>
<accession>A0A1F5DH13</accession>
<dbReference type="CDD" id="cd22231">
    <property type="entry name" value="RHH_NikR_HicB-like"/>
    <property type="match status" value="1"/>
</dbReference>
<name>A0A1F5DH13_9BACT</name>
<evidence type="ECO:0000313" key="2">
    <source>
        <dbReference type="EMBL" id="OGD54405.1"/>
    </source>
</evidence>
<proteinExistence type="predicted"/>